<keyword evidence="2" id="KW-1185">Reference proteome</keyword>
<dbReference type="Proteomes" id="UP000215914">
    <property type="component" value="Chromosome 4"/>
</dbReference>
<reference evidence="2" key="1">
    <citation type="journal article" date="2017" name="Nature">
        <title>The sunflower genome provides insights into oil metabolism, flowering and Asterid evolution.</title>
        <authorList>
            <person name="Badouin H."/>
            <person name="Gouzy J."/>
            <person name="Grassa C.J."/>
            <person name="Murat F."/>
            <person name="Staton S.E."/>
            <person name="Cottret L."/>
            <person name="Lelandais-Briere C."/>
            <person name="Owens G.L."/>
            <person name="Carrere S."/>
            <person name="Mayjonade B."/>
            <person name="Legrand L."/>
            <person name="Gill N."/>
            <person name="Kane N.C."/>
            <person name="Bowers J.E."/>
            <person name="Hubner S."/>
            <person name="Bellec A."/>
            <person name="Berard A."/>
            <person name="Berges H."/>
            <person name="Blanchet N."/>
            <person name="Boniface M.C."/>
            <person name="Brunel D."/>
            <person name="Catrice O."/>
            <person name="Chaidir N."/>
            <person name="Claudel C."/>
            <person name="Donnadieu C."/>
            <person name="Faraut T."/>
            <person name="Fievet G."/>
            <person name="Helmstetter N."/>
            <person name="King M."/>
            <person name="Knapp S.J."/>
            <person name="Lai Z."/>
            <person name="Le Paslier M.C."/>
            <person name="Lippi Y."/>
            <person name="Lorenzon L."/>
            <person name="Mandel J.R."/>
            <person name="Marage G."/>
            <person name="Marchand G."/>
            <person name="Marquand E."/>
            <person name="Bret-Mestries E."/>
            <person name="Morien E."/>
            <person name="Nambeesan S."/>
            <person name="Nguyen T."/>
            <person name="Pegot-Espagnet P."/>
            <person name="Pouilly N."/>
            <person name="Raftis F."/>
            <person name="Sallet E."/>
            <person name="Schiex T."/>
            <person name="Thomas J."/>
            <person name="Vandecasteele C."/>
            <person name="Vares D."/>
            <person name="Vear F."/>
            <person name="Vautrin S."/>
            <person name="Crespi M."/>
            <person name="Mangin B."/>
            <person name="Burke J.M."/>
            <person name="Salse J."/>
            <person name="Munos S."/>
            <person name="Vincourt P."/>
            <person name="Rieseberg L.H."/>
            <person name="Langlade N.B."/>
        </authorList>
    </citation>
    <scope>NUCLEOTIDE SEQUENCE [LARGE SCALE GENOMIC DNA]</scope>
    <source>
        <strain evidence="2">cv. SF193</strain>
    </source>
</reference>
<proteinExistence type="predicted"/>
<organism evidence="1 2">
    <name type="scientific">Helianthus annuus</name>
    <name type="common">Common sunflower</name>
    <dbReference type="NCBI Taxonomy" id="4232"/>
    <lineage>
        <taxon>Eukaryota</taxon>
        <taxon>Viridiplantae</taxon>
        <taxon>Streptophyta</taxon>
        <taxon>Embryophyta</taxon>
        <taxon>Tracheophyta</taxon>
        <taxon>Spermatophyta</taxon>
        <taxon>Magnoliopsida</taxon>
        <taxon>eudicotyledons</taxon>
        <taxon>Gunneridae</taxon>
        <taxon>Pentapetalae</taxon>
        <taxon>asterids</taxon>
        <taxon>campanulids</taxon>
        <taxon>Asterales</taxon>
        <taxon>Asteraceae</taxon>
        <taxon>Asteroideae</taxon>
        <taxon>Heliantheae alliance</taxon>
        <taxon>Heliantheae</taxon>
        <taxon>Helianthus</taxon>
    </lineage>
</organism>
<accession>A0A251V003</accession>
<dbReference type="AlphaFoldDB" id="A0A251V003"/>
<name>A0A251V003_HELAN</name>
<dbReference type="EMBL" id="CM007893">
    <property type="protein sequence ID" value="OTG28603.1"/>
    <property type="molecule type" value="Genomic_DNA"/>
</dbReference>
<evidence type="ECO:0000313" key="1">
    <source>
        <dbReference type="EMBL" id="OTG28603.1"/>
    </source>
</evidence>
<sequence>MKLPLLVALRRVRKKLLPLLLLWKKAPPTRSEVNVYLIFIRVICDLQSSNGIHPSLTRGVQMR</sequence>
<dbReference type="InParanoid" id="A0A251V003"/>
<gene>
    <name evidence="1" type="ORF">HannXRQ_Chr04g0113071</name>
</gene>
<evidence type="ECO:0000313" key="2">
    <source>
        <dbReference type="Proteomes" id="UP000215914"/>
    </source>
</evidence>
<protein>
    <submittedName>
        <fullName evidence="1">Uncharacterized protein</fullName>
    </submittedName>
</protein>